<proteinExistence type="predicted"/>
<protein>
    <recommendedName>
        <fullName evidence="5">PknH-like extracellular domain-containing protein</fullName>
    </recommendedName>
</protein>
<dbReference type="PROSITE" id="PS51257">
    <property type="entry name" value="PROKAR_LIPOPROTEIN"/>
    <property type="match status" value="1"/>
</dbReference>
<feature type="signal peptide" evidence="2">
    <location>
        <begin position="1"/>
        <end position="20"/>
    </location>
</feature>
<dbReference type="Proteomes" id="UP001596380">
    <property type="component" value="Unassembled WGS sequence"/>
</dbReference>
<feature type="compositionally biased region" description="Gly residues" evidence="1">
    <location>
        <begin position="101"/>
        <end position="115"/>
    </location>
</feature>
<evidence type="ECO:0008006" key="5">
    <source>
        <dbReference type="Google" id="ProtNLM"/>
    </source>
</evidence>
<dbReference type="RefSeq" id="WP_160821049.1">
    <property type="nucleotide sequence ID" value="NZ_JBHSXE010000001.1"/>
</dbReference>
<organism evidence="3 4">
    <name type="scientific">Actinomadura yumaensis</name>
    <dbReference type="NCBI Taxonomy" id="111807"/>
    <lineage>
        <taxon>Bacteria</taxon>
        <taxon>Bacillati</taxon>
        <taxon>Actinomycetota</taxon>
        <taxon>Actinomycetes</taxon>
        <taxon>Streptosporangiales</taxon>
        <taxon>Thermomonosporaceae</taxon>
        <taxon>Actinomadura</taxon>
    </lineage>
</organism>
<evidence type="ECO:0000313" key="3">
    <source>
        <dbReference type="EMBL" id="MFC6880314.1"/>
    </source>
</evidence>
<sequence>MAHRLLPAALIATALTASLAACGGGDGGDDRAERLRTAGRAAPVGTGFTSDQLEQALLTEAPGYRRAGEPDSGEYGSLKAIQNFNQLQRQVKLDKPRCANGGNGPGSAAGSGSGGSDSVIDRAAPSALTTFAKGNGQTVTETLMSLTAEAAAQQVKARVPTGCLMFRTRVGAQWSEHRVVESPPGRIGQGSRTVGVTTVSGGSHTKTWYVVLQGRRYLATISVFGPTATRTEAESLARLAYAQAERILP</sequence>
<keyword evidence="4" id="KW-1185">Reference proteome</keyword>
<comment type="caution">
    <text evidence="3">The sequence shown here is derived from an EMBL/GenBank/DDBJ whole genome shotgun (WGS) entry which is preliminary data.</text>
</comment>
<accession>A0ABW2CH30</accession>
<keyword evidence="2" id="KW-0732">Signal</keyword>
<evidence type="ECO:0000313" key="4">
    <source>
        <dbReference type="Proteomes" id="UP001596380"/>
    </source>
</evidence>
<evidence type="ECO:0000256" key="2">
    <source>
        <dbReference type="SAM" id="SignalP"/>
    </source>
</evidence>
<dbReference type="EMBL" id="JBHSXS010000005">
    <property type="protein sequence ID" value="MFC6880314.1"/>
    <property type="molecule type" value="Genomic_DNA"/>
</dbReference>
<feature type="chain" id="PRO_5047029523" description="PknH-like extracellular domain-containing protein" evidence="2">
    <location>
        <begin position="21"/>
        <end position="249"/>
    </location>
</feature>
<name>A0ABW2CH30_9ACTN</name>
<evidence type="ECO:0000256" key="1">
    <source>
        <dbReference type="SAM" id="MobiDB-lite"/>
    </source>
</evidence>
<gene>
    <name evidence="3" type="ORF">ACFQKB_11125</name>
</gene>
<reference evidence="4" key="1">
    <citation type="journal article" date="2019" name="Int. J. Syst. Evol. Microbiol.">
        <title>The Global Catalogue of Microorganisms (GCM) 10K type strain sequencing project: providing services to taxonomists for standard genome sequencing and annotation.</title>
        <authorList>
            <consortium name="The Broad Institute Genomics Platform"/>
            <consortium name="The Broad Institute Genome Sequencing Center for Infectious Disease"/>
            <person name="Wu L."/>
            <person name="Ma J."/>
        </authorList>
    </citation>
    <scope>NUCLEOTIDE SEQUENCE [LARGE SCALE GENOMIC DNA]</scope>
    <source>
        <strain evidence="4">JCM 3369</strain>
    </source>
</reference>
<feature type="region of interest" description="Disordered" evidence="1">
    <location>
        <begin position="95"/>
        <end position="120"/>
    </location>
</feature>